<dbReference type="GO" id="GO:0006631">
    <property type="term" value="P:fatty acid metabolic process"/>
    <property type="evidence" value="ECO:0007669"/>
    <property type="project" value="TreeGrafter"/>
</dbReference>
<feature type="domain" description="AMP-dependent synthetase/ligase" evidence="4">
    <location>
        <begin position="25"/>
        <end position="386"/>
    </location>
</feature>
<proteinExistence type="inferred from homology"/>
<evidence type="ECO:0000313" key="6">
    <source>
        <dbReference type="EMBL" id="REJ09016.1"/>
    </source>
</evidence>
<feature type="domain" description="AMP-binding enzyme C-terminal" evidence="5">
    <location>
        <begin position="437"/>
        <end position="511"/>
    </location>
</feature>
<accession>A0A3E0J7T9</accession>
<dbReference type="Proteomes" id="UP000256305">
    <property type="component" value="Unassembled WGS sequence"/>
</dbReference>
<dbReference type="SUPFAM" id="SSF56801">
    <property type="entry name" value="Acetyl-CoA synthetase-like"/>
    <property type="match status" value="1"/>
</dbReference>
<dbReference type="PANTHER" id="PTHR43201">
    <property type="entry name" value="ACYL-COA SYNTHETASE"/>
    <property type="match status" value="1"/>
</dbReference>
<evidence type="ECO:0000256" key="1">
    <source>
        <dbReference type="ARBA" id="ARBA00006432"/>
    </source>
</evidence>
<name>A0A3E0J7T9_9BACI</name>
<dbReference type="EMBL" id="QUAE01000008">
    <property type="protein sequence ID" value="REJ09016.1"/>
    <property type="molecule type" value="Genomic_DNA"/>
</dbReference>
<comment type="similarity">
    <text evidence="1">Belongs to the ATP-dependent AMP-binding enzyme family.</text>
</comment>
<dbReference type="InterPro" id="IPR020845">
    <property type="entry name" value="AMP-binding_CS"/>
</dbReference>
<feature type="transmembrane region" description="Helical" evidence="3">
    <location>
        <begin position="220"/>
        <end position="240"/>
    </location>
</feature>
<dbReference type="PANTHER" id="PTHR43201:SF5">
    <property type="entry name" value="MEDIUM-CHAIN ACYL-COA LIGASE ACSF2, MITOCHONDRIAL"/>
    <property type="match status" value="1"/>
</dbReference>
<dbReference type="InterPro" id="IPR000873">
    <property type="entry name" value="AMP-dep_synth/lig_dom"/>
</dbReference>
<keyword evidence="7" id="KW-1185">Reference proteome</keyword>
<reference evidence="6 7" key="1">
    <citation type="submission" date="2018-08" db="EMBL/GenBank/DDBJ databases">
        <title>Genome sequence of Halobacillus trueperi KCTC 3686.</title>
        <authorList>
            <person name="Cho K.H."/>
            <person name="Kwak M.-J."/>
            <person name="Kim B.-Y."/>
            <person name="Chun J."/>
        </authorList>
    </citation>
    <scope>NUCLEOTIDE SEQUENCE [LARGE SCALE GENOMIC DNA]</scope>
    <source>
        <strain evidence="6 7">KCTC 3686</strain>
    </source>
</reference>
<gene>
    <name evidence="6" type="ORF">DYE48_11595</name>
</gene>
<evidence type="ECO:0000259" key="5">
    <source>
        <dbReference type="Pfam" id="PF13193"/>
    </source>
</evidence>
<evidence type="ECO:0000259" key="4">
    <source>
        <dbReference type="Pfam" id="PF00501"/>
    </source>
</evidence>
<keyword evidence="3" id="KW-1133">Transmembrane helix</keyword>
<dbReference type="InterPro" id="IPR025110">
    <property type="entry name" value="AMP-bd_C"/>
</dbReference>
<dbReference type="Pfam" id="PF00501">
    <property type="entry name" value="AMP-binding"/>
    <property type="match status" value="1"/>
</dbReference>
<keyword evidence="2 6" id="KW-0436">Ligase</keyword>
<dbReference type="InterPro" id="IPR042099">
    <property type="entry name" value="ANL_N_sf"/>
</dbReference>
<organism evidence="6 7">
    <name type="scientific">Halobacillus trueperi</name>
    <dbReference type="NCBI Taxonomy" id="156205"/>
    <lineage>
        <taxon>Bacteria</taxon>
        <taxon>Bacillati</taxon>
        <taxon>Bacillota</taxon>
        <taxon>Bacilli</taxon>
        <taxon>Bacillales</taxon>
        <taxon>Bacillaceae</taxon>
        <taxon>Halobacillus</taxon>
    </lineage>
</organism>
<dbReference type="Gene3D" id="3.30.300.30">
    <property type="match status" value="1"/>
</dbReference>
<dbReference type="AlphaFoldDB" id="A0A3E0J7T9"/>
<dbReference type="Gene3D" id="3.40.50.12780">
    <property type="entry name" value="N-terminal domain of ligase-like"/>
    <property type="match status" value="1"/>
</dbReference>
<dbReference type="Pfam" id="PF13193">
    <property type="entry name" value="AMP-binding_C"/>
    <property type="match status" value="1"/>
</dbReference>
<evidence type="ECO:0000256" key="2">
    <source>
        <dbReference type="ARBA" id="ARBA00022598"/>
    </source>
</evidence>
<dbReference type="RefSeq" id="WP_115823773.1">
    <property type="nucleotide sequence ID" value="NZ_QUAE01000008.1"/>
</dbReference>
<comment type="caution">
    <text evidence="6">The sequence shown here is derived from an EMBL/GenBank/DDBJ whole genome shotgun (WGS) entry which is preliminary data.</text>
</comment>
<evidence type="ECO:0000256" key="3">
    <source>
        <dbReference type="SAM" id="Phobius"/>
    </source>
</evidence>
<sequence>MTRERIHGRNVYTVKQRPSNIRNLFEQTVKKYPTREVIVYDEERITYIELQKQVHTLADYLQTNCSLRKGDRLALLLGNRPEFIQTFLACAYLGIIVVPLNIRSSEEELKSMLNKSGAKMICGEKIFENFIQQWKAENPKARVLLTDKSDHDYDEMADILKKESSAPSYPEIEEEDPFYIMFTSGTTGDPKGAVGSHVNVIHSALHYREVFQAKEPVRTLIAVPLFHVTGLIGQLFYMLLIGGTNVLMKKYQTGPFLEQIDKERITFLFNVPTIYIMMMSHEKFDSTDMTSLDIAAFGGAPMSQGTIESLMKALPDLSLHNAYGATETTSPATIMPKMKGYSKMASIGQPVPTGELKVVNEYGEEVAPGDVGELYIKGPMIVQGYWENDEANMTSFDQGYWKSGDMAVMDEEGFFYMMDRKKDMINRGGEKVFSADVENVLYGHPDVLEAAIIGVPDSIFGERVKAFIVPRDGAEPSASDIKNYMKEQMADYKVPEYVEIIRSLPRNPGGKILKNQLVNAEEKK</sequence>
<keyword evidence="3" id="KW-0472">Membrane</keyword>
<dbReference type="FunFam" id="3.30.300.30:FF:000008">
    <property type="entry name" value="2,3-dihydroxybenzoate-AMP ligase"/>
    <property type="match status" value="1"/>
</dbReference>
<dbReference type="InterPro" id="IPR045851">
    <property type="entry name" value="AMP-bd_C_sf"/>
</dbReference>
<keyword evidence="3" id="KW-0812">Transmembrane</keyword>
<dbReference type="GO" id="GO:0031956">
    <property type="term" value="F:medium-chain fatty acid-CoA ligase activity"/>
    <property type="evidence" value="ECO:0007669"/>
    <property type="project" value="TreeGrafter"/>
</dbReference>
<protein>
    <submittedName>
        <fullName evidence="6">Long-chain fatty acid--CoA ligase</fullName>
    </submittedName>
</protein>
<evidence type="ECO:0000313" key="7">
    <source>
        <dbReference type="Proteomes" id="UP000256305"/>
    </source>
</evidence>
<dbReference type="PROSITE" id="PS00455">
    <property type="entry name" value="AMP_BINDING"/>
    <property type="match status" value="1"/>
</dbReference>